<keyword evidence="2" id="KW-1185">Reference proteome</keyword>
<comment type="caution">
    <text evidence="1">The sequence shown here is derived from an EMBL/GenBank/DDBJ whole genome shotgun (WGS) entry which is preliminary data.</text>
</comment>
<evidence type="ECO:0000313" key="1">
    <source>
        <dbReference type="EMBL" id="KAK9077222.1"/>
    </source>
</evidence>
<proteinExistence type="predicted"/>
<organism evidence="1 2">
    <name type="scientific">Deinandra increscens subsp. villosa</name>
    <dbReference type="NCBI Taxonomy" id="3103831"/>
    <lineage>
        <taxon>Eukaryota</taxon>
        <taxon>Viridiplantae</taxon>
        <taxon>Streptophyta</taxon>
        <taxon>Embryophyta</taxon>
        <taxon>Tracheophyta</taxon>
        <taxon>Spermatophyta</taxon>
        <taxon>Magnoliopsida</taxon>
        <taxon>eudicotyledons</taxon>
        <taxon>Gunneridae</taxon>
        <taxon>Pentapetalae</taxon>
        <taxon>asterids</taxon>
        <taxon>campanulids</taxon>
        <taxon>Asterales</taxon>
        <taxon>Asteraceae</taxon>
        <taxon>Asteroideae</taxon>
        <taxon>Heliantheae alliance</taxon>
        <taxon>Madieae</taxon>
        <taxon>Madiinae</taxon>
        <taxon>Deinandra</taxon>
    </lineage>
</organism>
<dbReference type="AlphaFoldDB" id="A0AAP0DR95"/>
<gene>
    <name evidence="1" type="ORF">SSX86_005559</name>
</gene>
<reference evidence="1 2" key="1">
    <citation type="submission" date="2024-04" db="EMBL/GenBank/DDBJ databases">
        <title>The reference genome of an endangered Asteraceae, Deinandra increscens subsp. villosa, native to the Central Coast of California.</title>
        <authorList>
            <person name="Guilliams M."/>
            <person name="Hasenstab-Lehman K."/>
            <person name="Meyer R."/>
            <person name="Mcevoy S."/>
        </authorList>
    </citation>
    <scope>NUCLEOTIDE SEQUENCE [LARGE SCALE GENOMIC DNA]</scope>
    <source>
        <tissue evidence="1">Leaf</tissue>
    </source>
</reference>
<dbReference type="InterPro" id="IPR032466">
    <property type="entry name" value="Metal_Hydrolase"/>
</dbReference>
<dbReference type="EMBL" id="JBCNJP010000007">
    <property type="protein sequence ID" value="KAK9077222.1"/>
    <property type="molecule type" value="Genomic_DNA"/>
</dbReference>
<dbReference type="SUPFAM" id="SSF51556">
    <property type="entry name" value="Metallo-dependent hydrolases"/>
    <property type="match status" value="1"/>
</dbReference>
<accession>A0AAP0DR95</accession>
<name>A0AAP0DR95_9ASTR</name>
<dbReference type="Proteomes" id="UP001408789">
    <property type="component" value="Unassembled WGS sequence"/>
</dbReference>
<protein>
    <submittedName>
        <fullName evidence="1">Uncharacterized protein</fullName>
    </submittedName>
</protein>
<evidence type="ECO:0000313" key="2">
    <source>
        <dbReference type="Proteomes" id="UP001408789"/>
    </source>
</evidence>
<sequence>MTDVGAAQAQVPSIPGFSYAPTQFGTHDELIMLVPRTPEARFRLLKTSAVECNKATDNHEQNAAFCHSVFSGMFPELLPLAKQELRDWGYSVKEVTEDTAAENLITLQSRIDYFTSLAIFGQFALIIYKDIDDQTYPRFMQSWVAAIKNKAGVVRDLVPGGGDIFLSTSTAKTIRIIVGSSRPIRIALLKIILANRDGQSQLNRVCNYLAETISWSEMGPLMSVFASLCMTRSPVLSDSRVWLEVFNLHQAYKRITEKEYPQYYFIMYRNEALSTRYRCTFVTLAEVARRYKSEQNGTVSQFAPSANSRNPLVNELLSVHRAYMTRVHGDDMPREIRNLTTFDIDEPDAEQARARLMVARCFRKMGENITRQPV</sequence>